<dbReference type="PROSITE" id="PS50119">
    <property type="entry name" value="ZF_BBOX"/>
    <property type="match status" value="1"/>
</dbReference>
<name>A0A1S3IKB1_LINAN</name>
<dbReference type="InterPro" id="IPR000315">
    <property type="entry name" value="Znf_B-box"/>
</dbReference>
<dbReference type="InParanoid" id="A0A1S3IKB1"/>
<organism evidence="3 4">
    <name type="scientific">Lingula anatina</name>
    <name type="common">Brachiopod</name>
    <name type="synonym">Lingula unguis</name>
    <dbReference type="NCBI Taxonomy" id="7574"/>
    <lineage>
        <taxon>Eukaryota</taxon>
        <taxon>Metazoa</taxon>
        <taxon>Spiralia</taxon>
        <taxon>Lophotrochozoa</taxon>
        <taxon>Brachiopoda</taxon>
        <taxon>Linguliformea</taxon>
        <taxon>Lingulata</taxon>
        <taxon>Lingulida</taxon>
        <taxon>Linguloidea</taxon>
        <taxon>Lingulidae</taxon>
        <taxon>Lingula</taxon>
    </lineage>
</organism>
<evidence type="ECO:0000313" key="4">
    <source>
        <dbReference type="RefSeq" id="XP_013398647.1"/>
    </source>
</evidence>
<evidence type="ECO:0000256" key="1">
    <source>
        <dbReference type="PROSITE-ProRule" id="PRU00024"/>
    </source>
</evidence>
<dbReference type="PANTHER" id="PTHR25462:SF296">
    <property type="entry name" value="MEIOTIC P26, ISOFORM F"/>
    <property type="match status" value="1"/>
</dbReference>
<evidence type="ECO:0000313" key="3">
    <source>
        <dbReference type="Proteomes" id="UP000085678"/>
    </source>
</evidence>
<dbReference type="GO" id="GO:0008270">
    <property type="term" value="F:zinc ion binding"/>
    <property type="evidence" value="ECO:0007669"/>
    <property type="project" value="UniProtKB-KW"/>
</dbReference>
<dbReference type="AlphaFoldDB" id="A0A1S3IKB1"/>
<sequence length="260" mass="30452">MSQVDFSVNPADMGDQLSHVLDKSQYCNKHDGEPLAFYCENDDTVICRECIVKVHSKHDFKELGDMVRVQRDLIQKKLKNLPTEKRFRFEKAEKAIVRTEERLTKNQTNVLRLVDSQELAMAEEIDENSKTIEREIKYYYQQVEKDVRQQTDAYLTTVKQHLETYESKAQSNYTKMKRFIHGKSKEIKAEVKALTSAQVKTLEAEKDKQEMNKIFIQSIRDFAQQLTDTGSDIEVMTHSKKLQTRFQELQTVELSRSEQS</sequence>
<dbReference type="STRING" id="7574.A0A1S3IKB1"/>
<protein>
    <submittedName>
        <fullName evidence="4">Transcription intermediary factor 1-beta-like</fullName>
    </submittedName>
</protein>
<keyword evidence="1" id="KW-0479">Metal-binding</keyword>
<dbReference type="RefSeq" id="XP_013398647.1">
    <property type="nucleotide sequence ID" value="XM_013543193.1"/>
</dbReference>
<reference evidence="4" key="1">
    <citation type="submission" date="2025-08" db="UniProtKB">
        <authorList>
            <consortium name="RefSeq"/>
        </authorList>
    </citation>
    <scope>IDENTIFICATION</scope>
    <source>
        <tissue evidence="4">Gonads</tissue>
    </source>
</reference>
<dbReference type="Pfam" id="PF00643">
    <property type="entry name" value="zf-B_box"/>
    <property type="match status" value="1"/>
</dbReference>
<proteinExistence type="predicted"/>
<dbReference type="KEGG" id="lak:106165099"/>
<feature type="domain" description="B box-type" evidence="2">
    <location>
        <begin position="22"/>
        <end position="63"/>
    </location>
</feature>
<dbReference type="PANTHER" id="PTHR25462">
    <property type="entry name" value="BONUS, ISOFORM C-RELATED"/>
    <property type="match status" value="1"/>
</dbReference>
<keyword evidence="1" id="KW-0863">Zinc-finger</keyword>
<dbReference type="GeneID" id="106165099"/>
<dbReference type="SMART" id="SM00336">
    <property type="entry name" value="BBOX"/>
    <property type="match status" value="1"/>
</dbReference>
<dbReference type="SUPFAM" id="SSF57845">
    <property type="entry name" value="B-box zinc-binding domain"/>
    <property type="match status" value="1"/>
</dbReference>
<dbReference type="Proteomes" id="UP000085678">
    <property type="component" value="Unplaced"/>
</dbReference>
<gene>
    <name evidence="4" type="primary">LOC106165099</name>
</gene>
<accession>A0A1S3IKB1</accession>
<keyword evidence="3" id="KW-1185">Reference proteome</keyword>
<dbReference type="Gene3D" id="3.30.160.60">
    <property type="entry name" value="Classic Zinc Finger"/>
    <property type="match status" value="1"/>
</dbReference>
<dbReference type="InterPro" id="IPR047153">
    <property type="entry name" value="TRIM45/56/19-like"/>
</dbReference>
<evidence type="ECO:0000259" key="2">
    <source>
        <dbReference type="PROSITE" id="PS50119"/>
    </source>
</evidence>
<keyword evidence="1" id="KW-0862">Zinc</keyword>